<dbReference type="GO" id="GO:0016747">
    <property type="term" value="F:acyltransferase activity, transferring groups other than amino-acyl groups"/>
    <property type="evidence" value="ECO:0007669"/>
    <property type="project" value="InterPro"/>
</dbReference>
<dbReference type="Pfam" id="PF20146">
    <property type="entry name" value="NRF"/>
    <property type="match status" value="1"/>
</dbReference>
<dbReference type="PANTHER" id="PTHR11161:SF68">
    <property type="entry name" value="NOSE RESISTANT-TO-FLUOXETINE PROTEIN N-TERMINAL DOMAIN-CONTAINING PROTEIN"/>
    <property type="match status" value="1"/>
</dbReference>
<keyword evidence="1" id="KW-0472">Membrane</keyword>
<feature type="transmembrane region" description="Helical" evidence="1">
    <location>
        <begin position="878"/>
        <end position="903"/>
    </location>
</feature>
<feature type="domain" description="Nose resistant-to-fluoxetine protein N-terminal" evidence="2">
    <location>
        <begin position="248"/>
        <end position="383"/>
    </location>
</feature>
<organism evidence="3 4">
    <name type="scientific">Plectus sambesii</name>
    <dbReference type="NCBI Taxonomy" id="2011161"/>
    <lineage>
        <taxon>Eukaryota</taxon>
        <taxon>Metazoa</taxon>
        <taxon>Ecdysozoa</taxon>
        <taxon>Nematoda</taxon>
        <taxon>Chromadorea</taxon>
        <taxon>Plectida</taxon>
        <taxon>Plectina</taxon>
        <taxon>Plectoidea</taxon>
        <taxon>Plectidae</taxon>
        <taxon>Plectus</taxon>
    </lineage>
</organism>
<feature type="transmembrane region" description="Helical" evidence="1">
    <location>
        <begin position="688"/>
        <end position="711"/>
    </location>
</feature>
<feature type="transmembrane region" description="Helical" evidence="1">
    <location>
        <begin position="595"/>
        <end position="619"/>
    </location>
</feature>
<dbReference type="Pfam" id="PF01757">
    <property type="entry name" value="Acyl_transf_3"/>
    <property type="match status" value="1"/>
</dbReference>
<feature type="transmembrane region" description="Helical" evidence="1">
    <location>
        <begin position="661"/>
        <end position="681"/>
    </location>
</feature>
<feature type="transmembrane region" description="Helical" evidence="1">
    <location>
        <begin position="392"/>
        <end position="415"/>
    </location>
</feature>
<name>A0A914VJY9_9BILA</name>
<dbReference type="InterPro" id="IPR052728">
    <property type="entry name" value="O2_lipid_transport_reg"/>
</dbReference>
<dbReference type="AlphaFoldDB" id="A0A914VJY9"/>
<proteinExistence type="predicted"/>
<feature type="transmembrane region" description="Helical" evidence="1">
    <location>
        <begin position="803"/>
        <end position="825"/>
    </location>
</feature>
<dbReference type="WBParaSite" id="PSAMB.scaffold2089size25536.g16340.t1">
    <property type="protein sequence ID" value="PSAMB.scaffold2089size25536.g16340.t1"/>
    <property type="gene ID" value="PSAMB.scaffold2089size25536.g16340"/>
</dbReference>
<sequence>MTSFTPGQSGSGNGSVHVNFEESLQQRIEQNRLNRNEVDLHTFTEKEAIAWIDSNMNTIQETLRWYPAYLIITGLGTNALYKAELISALEKHIAENYKVLHDLSITRMYKDGALEIRHDYSVKRDHCDSAVVKIDDETPNVPAYSNTTYNSLLFLALLFCANADSTTYDVKLVETALNELLALKADLWEPTPRVATAATNDPPPSSTSSARTLLWRNFLHEMAEIGSSACAKEMIRTVDVAANAMTAVALCKKKNEIKKAPCSNHWLRDREWALRILDAWGRLPAGLHSSGPFLWLGAYDQCLDVVVPVRANGSASYCLIDANVADSQHGRKVNIRYGMCLPPPCNETDVLNMASGAVRITSRIFGLVIHPMPKVQCQSRTKPITTGQRDRVVSRAVTVGILASLVLLVVLGTVVDVHRSRLEALLNEKKTDNEDYPAAFGRSGRRQRRSSVQSEVDSFVLTYKSAPAIKSSITQRSVIIHILRAFSARLSWRRIFRPVSNRKARIPCLNGMRIVAALWVVVGHSHLMIMPVIGNLRHVAIGLNKTVFGELLLNASLAVDTFLLLSGTLVSFAVNRRLACSTTAGKRFWGIGRWLAFYGHRLVRLIPLYALVLAVQYSWYNELGDGPLWNKWIFGSRCEVDDWWRHLFMISNYFATECMPWMWFLALDWQFYLISPLFLILLNKWPKVGVAVIVGGIIASTVYRMAIYYAYELPHNILLAMLKNEELATESAKQMFTLLYAAPQARIGPFLIGILLGWLLVNHRTNQYNGRRWVPVWAMKLGSMTALMYSLFGGYFIEEQDSASGFIYGAVFRTTWAMGLAMLIWQCQMGEMRAVQAVLGWCGWTPPARLGFGVYLIHEPLVLWFVWTQRTALMPHSMMHFMPFAIAIAALSWLLAIPMAVFVEAPPLTLERLLFKTVRRIQSHLQRQRTISGNSLPMPRISAKLRTVEWIKSPDRKLSEVVCDRTVVVHRPFPYSSTYSNASEETSVEMPLSLTEPFSRGNAQLDDEPSTAPYDPSIVVYHL</sequence>
<evidence type="ECO:0000313" key="4">
    <source>
        <dbReference type="WBParaSite" id="PSAMB.scaffold2089size25536.g16340.t1"/>
    </source>
</evidence>
<evidence type="ECO:0000256" key="1">
    <source>
        <dbReference type="SAM" id="Phobius"/>
    </source>
</evidence>
<keyword evidence="1" id="KW-1133">Transmembrane helix</keyword>
<protein>
    <submittedName>
        <fullName evidence="4">Nose resistant-to-fluoxetine protein N-terminal domain-containing protein</fullName>
    </submittedName>
</protein>
<reference evidence="4" key="1">
    <citation type="submission" date="2022-11" db="UniProtKB">
        <authorList>
            <consortium name="WormBaseParasite"/>
        </authorList>
    </citation>
    <scope>IDENTIFICATION</scope>
</reference>
<evidence type="ECO:0000259" key="2">
    <source>
        <dbReference type="SMART" id="SM00703"/>
    </source>
</evidence>
<dbReference type="SMART" id="SM00703">
    <property type="entry name" value="NRF"/>
    <property type="match status" value="1"/>
</dbReference>
<keyword evidence="1" id="KW-0812">Transmembrane</keyword>
<evidence type="ECO:0000313" key="3">
    <source>
        <dbReference type="Proteomes" id="UP000887566"/>
    </source>
</evidence>
<feature type="transmembrane region" description="Helical" evidence="1">
    <location>
        <begin position="553"/>
        <end position="574"/>
    </location>
</feature>
<feature type="transmembrane region" description="Helical" evidence="1">
    <location>
        <begin position="512"/>
        <end position="533"/>
    </location>
</feature>
<keyword evidence="3" id="KW-1185">Reference proteome</keyword>
<dbReference type="InterPro" id="IPR006621">
    <property type="entry name" value="Nose-resist-to-fluoxetine_N"/>
</dbReference>
<dbReference type="Proteomes" id="UP000887566">
    <property type="component" value="Unplaced"/>
</dbReference>
<accession>A0A914VJY9</accession>
<feature type="transmembrane region" description="Helical" evidence="1">
    <location>
        <begin position="738"/>
        <end position="761"/>
    </location>
</feature>
<feature type="transmembrane region" description="Helical" evidence="1">
    <location>
        <begin position="773"/>
        <end position="797"/>
    </location>
</feature>
<dbReference type="PANTHER" id="PTHR11161">
    <property type="entry name" value="O-ACYLTRANSFERASE"/>
    <property type="match status" value="1"/>
</dbReference>
<dbReference type="InterPro" id="IPR002656">
    <property type="entry name" value="Acyl_transf_3_dom"/>
</dbReference>